<dbReference type="AlphaFoldDB" id="A0A2J6WLN4"/>
<dbReference type="RefSeq" id="WP_424606311.1">
    <property type="nucleotide sequence ID" value="NZ_JBNAVA010000015.1"/>
</dbReference>
<dbReference type="PRINTS" id="PR00061">
    <property type="entry name" value="RIBOSOMALL19"/>
</dbReference>
<dbReference type="PANTHER" id="PTHR15680">
    <property type="entry name" value="RIBOSOMAL PROTEIN L19"/>
    <property type="match status" value="1"/>
</dbReference>
<dbReference type="GO" id="GO:0022625">
    <property type="term" value="C:cytosolic large ribosomal subunit"/>
    <property type="evidence" value="ECO:0007669"/>
    <property type="project" value="TreeGrafter"/>
</dbReference>
<dbReference type="GO" id="GO:0003735">
    <property type="term" value="F:structural constituent of ribosome"/>
    <property type="evidence" value="ECO:0007669"/>
    <property type="project" value="InterPro"/>
</dbReference>
<dbReference type="PIRSF" id="PIRSF002191">
    <property type="entry name" value="Ribosomal_L19"/>
    <property type="match status" value="1"/>
</dbReference>
<dbReference type="GO" id="GO:0006412">
    <property type="term" value="P:translation"/>
    <property type="evidence" value="ECO:0007669"/>
    <property type="project" value="UniProtKB-UniRule"/>
</dbReference>
<evidence type="ECO:0000256" key="1">
    <source>
        <dbReference type="ARBA" id="ARBA00005781"/>
    </source>
</evidence>
<evidence type="ECO:0000313" key="8">
    <source>
        <dbReference type="Proteomes" id="UP000242881"/>
    </source>
</evidence>
<dbReference type="PANTHER" id="PTHR15680:SF9">
    <property type="entry name" value="LARGE RIBOSOMAL SUBUNIT PROTEIN BL19M"/>
    <property type="match status" value="1"/>
</dbReference>
<dbReference type="NCBIfam" id="TIGR01024">
    <property type="entry name" value="rplS_bact"/>
    <property type="match status" value="1"/>
</dbReference>
<dbReference type="InterPro" id="IPR001857">
    <property type="entry name" value="Ribosomal_bL19"/>
</dbReference>
<evidence type="ECO:0000313" key="7">
    <source>
        <dbReference type="EMBL" id="PMP71278.1"/>
    </source>
</evidence>
<evidence type="ECO:0000256" key="2">
    <source>
        <dbReference type="ARBA" id="ARBA00022980"/>
    </source>
</evidence>
<gene>
    <name evidence="5" type="primary">rplS</name>
    <name evidence="7" type="ORF">C0187_04340</name>
</gene>
<dbReference type="InterPro" id="IPR008991">
    <property type="entry name" value="Translation_prot_SH3-like_sf"/>
</dbReference>
<evidence type="ECO:0000256" key="4">
    <source>
        <dbReference type="ARBA" id="ARBA00035171"/>
    </source>
</evidence>
<dbReference type="PROSITE" id="PS01015">
    <property type="entry name" value="RIBOSOMAL_L19"/>
    <property type="match status" value="1"/>
</dbReference>
<evidence type="ECO:0000256" key="5">
    <source>
        <dbReference type="HAMAP-Rule" id="MF_00402"/>
    </source>
</evidence>
<dbReference type="HAMAP" id="MF_00402">
    <property type="entry name" value="Ribosomal_bL19"/>
    <property type="match status" value="1"/>
</dbReference>
<dbReference type="InterPro" id="IPR018257">
    <property type="entry name" value="Ribosomal_bL19_CS"/>
</dbReference>
<dbReference type="FunFam" id="2.30.30.790:FF:000001">
    <property type="entry name" value="50S ribosomal protein L19"/>
    <property type="match status" value="1"/>
</dbReference>
<organism evidence="7 8">
    <name type="scientific">Calditerrivibrio nitroreducens</name>
    <dbReference type="NCBI Taxonomy" id="477976"/>
    <lineage>
        <taxon>Bacteria</taxon>
        <taxon>Pseudomonadati</taxon>
        <taxon>Deferribacterota</taxon>
        <taxon>Deferribacteres</taxon>
        <taxon>Deferribacterales</taxon>
        <taxon>Calditerrivibrionaceae</taxon>
    </lineage>
</organism>
<protein>
    <recommendedName>
        <fullName evidence="4 5">Large ribosomal subunit protein bL19</fullName>
    </recommendedName>
</protein>
<proteinExistence type="inferred from homology"/>
<dbReference type="SUPFAM" id="SSF50104">
    <property type="entry name" value="Translation proteins SH3-like domain"/>
    <property type="match status" value="1"/>
</dbReference>
<dbReference type="InterPro" id="IPR038657">
    <property type="entry name" value="Ribosomal_bL19_sf"/>
</dbReference>
<comment type="function">
    <text evidence="5 6">This protein is located at the 30S-50S ribosomal subunit interface and may play a role in the structure and function of the aminoacyl-tRNA binding site.</text>
</comment>
<sequence length="118" mass="13601">MKNKFIEAVEAEVKTKEIPSFRVGDTVTVNFRIVEGNKERVQAYKGLVIAMHRNGAASTFTVRKVVGDVGVERIFPLYSPRIDSIVVERSGRVRRAKLYYMRKLRGKATRIRERRKGF</sequence>
<dbReference type="EMBL" id="PNIN01000044">
    <property type="protein sequence ID" value="PMP71278.1"/>
    <property type="molecule type" value="Genomic_DNA"/>
</dbReference>
<comment type="caution">
    <text evidence="7">The sequence shown here is derived from an EMBL/GenBank/DDBJ whole genome shotgun (WGS) entry which is preliminary data.</text>
</comment>
<keyword evidence="2 5" id="KW-0689">Ribosomal protein</keyword>
<evidence type="ECO:0000256" key="3">
    <source>
        <dbReference type="ARBA" id="ARBA00023274"/>
    </source>
</evidence>
<dbReference type="Pfam" id="PF01245">
    <property type="entry name" value="Ribosomal_L19"/>
    <property type="match status" value="1"/>
</dbReference>
<reference evidence="7 8" key="1">
    <citation type="submission" date="2018-01" db="EMBL/GenBank/DDBJ databases">
        <title>Metagenomic assembled genomes from two thermal pools in the Uzon Caldera, Kamchatka, Russia.</title>
        <authorList>
            <person name="Wilkins L."/>
            <person name="Ettinger C."/>
        </authorList>
    </citation>
    <scope>NUCLEOTIDE SEQUENCE [LARGE SCALE GENOMIC DNA]</scope>
    <source>
        <strain evidence="7">ZAV-05</strain>
    </source>
</reference>
<accession>A0A2J6WLN4</accession>
<keyword evidence="3 5" id="KW-0687">Ribonucleoprotein</keyword>
<dbReference type="Gene3D" id="2.30.30.790">
    <property type="match status" value="1"/>
</dbReference>
<evidence type="ECO:0000256" key="6">
    <source>
        <dbReference type="RuleBase" id="RU000559"/>
    </source>
</evidence>
<dbReference type="Proteomes" id="UP000242881">
    <property type="component" value="Unassembled WGS sequence"/>
</dbReference>
<comment type="similarity">
    <text evidence="1 5 6">Belongs to the bacterial ribosomal protein bL19 family.</text>
</comment>
<name>A0A2J6WLN4_9BACT</name>